<name>A0AB34J4Z7_PRYPA</name>
<gene>
    <name evidence="2" type="ORF">AB1Y20_003537</name>
</gene>
<reference evidence="2 3" key="1">
    <citation type="journal article" date="2024" name="Science">
        <title>Giant polyketide synthase enzymes in the biosynthesis of giant marine polyether toxins.</title>
        <authorList>
            <person name="Fallon T.R."/>
            <person name="Shende V.V."/>
            <person name="Wierzbicki I.H."/>
            <person name="Pendleton A.L."/>
            <person name="Watervoot N.F."/>
            <person name="Auber R.P."/>
            <person name="Gonzalez D.J."/>
            <person name="Wisecaver J.H."/>
            <person name="Moore B.S."/>
        </authorList>
    </citation>
    <scope>NUCLEOTIDE SEQUENCE [LARGE SCALE GENOMIC DNA]</scope>
    <source>
        <strain evidence="2 3">12B1</strain>
    </source>
</reference>
<evidence type="ECO:0000313" key="2">
    <source>
        <dbReference type="EMBL" id="KAL1514438.1"/>
    </source>
</evidence>
<dbReference type="SUPFAM" id="SSF56752">
    <property type="entry name" value="D-aminoacid aminotransferase-like PLP-dependent enzymes"/>
    <property type="match status" value="1"/>
</dbReference>
<dbReference type="Gene3D" id="3.30.470.10">
    <property type="match status" value="1"/>
</dbReference>
<keyword evidence="3" id="KW-1185">Reference proteome</keyword>
<dbReference type="InterPro" id="IPR043132">
    <property type="entry name" value="BCAT-like_C"/>
</dbReference>
<dbReference type="EMBL" id="JBGBPQ010000012">
    <property type="protein sequence ID" value="KAL1514438.1"/>
    <property type="molecule type" value="Genomic_DNA"/>
</dbReference>
<dbReference type="InterPro" id="IPR001544">
    <property type="entry name" value="Aminotrans_IV"/>
</dbReference>
<dbReference type="InterPro" id="IPR043131">
    <property type="entry name" value="BCAT-like_N"/>
</dbReference>
<dbReference type="Pfam" id="PF01063">
    <property type="entry name" value="Aminotran_4"/>
    <property type="match status" value="1"/>
</dbReference>
<sequence length="332" mass="35582">MRLPVLRPSEALERLRSHIPPRTASSVFAFYSSALGGIVTDPSLATVPVDDHAFHRGHAVFDTCHVSAGKAFNLSMHLDRLLSSARQARILPALDEQLPPAFTKEALRQTVLQTIAATGRREGVYVRYWCSAGRGDFSISPARCEGPSFFCVAHEDMHSAALPRGLKAVTVGVPLKPPLLATMKSNNYLLNALVAMEAEAAGANLGIQIDEEGNLAESSVSAIGIVDTHGVLRSPPADSILHSTSWRRAHALSSRLVERGLLSSSRVAPISASELRDATEVLSFGGGWVEPIVRLDGKAVGSGEAGPVFSALDELIRADFYNPELTDDVPYE</sequence>
<organism evidence="2 3">
    <name type="scientific">Prymnesium parvum</name>
    <name type="common">Toxic golden alga</name>
    <dbReference type="NCBI Taxonomy" id="97485"/>
    <lineage>
        <taxon>Eukaryota</taxon>
        <taxon>Haptista</taxon>
        <taxon>Haptophyta</taxon>
        <taxon>Prymnesiophyceae</taxon>
        <taxon>Prymnesiales</taxon>
        <taxon>Prymnesiaceae</taxon>
        <taxon>Prymnesium</taxon>
    </lineage>
</organism>
<dbReference type="InterPro" id="IPR050571">
    <property type="entry name" value="Class-IV_PLP-Dep_Aminotrnsfr"/>
</dbReference>
<dbReference type="GO" id="GO:0003824">
    <property type="term" value="F:catalytic activity"/>
    <property type="evidence" value="ECO:0007669"/>
    <property type="project" value="InterPro"/>
</dbReference>
<accession>A0AB34J4Z7</accession>
<dbReference type="InterPro" id="IPR036038">
    <property type="entry name" value="Aminotransferase-like"/>
</dbReference>
<dbReference type="CDD" id="cd00449">
    <property type="entry name" value="PLPDE_IV"/>
    <property type="match status" value="1"/>
</dbReference>
<comment type="caution">
    <text evidence="2">The sequence shown here is derived from an EMBL/GenBank/DDBJ whole genome shotgun (WGS) entry which is preliminary data.</text>
</comment>
<dbReference type="Gene3D" id="3.20.10.10">
    <property type="entry name" value="D-amino Acid Aminotransferase, subunit A, domain 2"/>
    <property type="match status" value="1"/>
</dbReference>
<evidence type="ECO:0000256" key="1">
    <source>
        <dbReference type="ARBA" id="ARBA00009320"/>
    </source>
</evidence>
<evidence type="ECO:0000313" key="3">
    <source>
        <dbReference type="Proteomes" id="UP001515480"/>
    </source>
</evidence>
<dbReference type="Proteomes" id="UP001515480">
    <property type="component" value="Unassembled WGS sequence"/>
</dbReference>
<dbReference type="GO" id="GO:0046394">
    <property type="term" value="P:carboxylic acid biosynthetic process"/>
    <property type="evidence" value="ECO:0007669"/>
    <property type="project" value="UniProtKB-ARBA"/>
</dbReference>
<proteinExistence type="inferred from homology"/>
<dbReference type="PANTHER" id="PTHR42743:SF22">
    <property type="entry name" value="D-AMINO-ACID TRANSAMINASE, CHLOROPLASTIC"/>
    <property type="match status" value="1"/>
</dbReference>
<comment type="similarity">
    <text evidence="1">Belongs to the class-IV pyridoxal-phosphate-dependent aminotransferase family.</text>
</comment>
<dbReference type="PANTHER" id="PTHR42743">
    <property type="entry name" value="AMINO-ACID AMINOTRANSFERASE"/>
    <property type="match status" value="1"/>
</dbReference>
<evidence type="ECO:0008006" key="4">
    <source>
        <dbReference type="Google" id="ProtNLM"/>
    </source>
</evidence>
<dbReference type="AlphaFoldDB" id="A0AB34J4Z7"/>
<protein>
    <recommendedName>
        <fullName evidence="4">Branched-chain-amino-acid transaminase</fullName>
    </recommendedName>
</protein>